<sequence length="494" mass="52462">MTPGTKTLSQLGLRAKDGRDPTITGLSLDSRTVKPGHLFAALPGSALHGADFIPYALRMDAGAVLTDRAGAEKAAEALAGWDGALVIAEDPRAALAGAAALWFERQPQHVVAITGTSGKTSVANFTRQIWQMLGHKAISVGTMGVQGDFQAKLQHTTPDPLTLHRILAEASAEGVDYAAMEASSHGLDQRRLDGVQVEAAAFTNFSQDHLDYHADFGEYFAAKALLFNHILEEGSSAVINIDSDRGRQMADIANDRGLAITTVGRHEHAMLRILDQRYDSTGQDLRFSVMGQPYLIRLGLIGGFQAENVLLAMGLALDTGGVAEQVIRTLPELETVRGRMQLVAQRENGAAVFVDYAHKPGAVIAALQSLRPHVMGRIVVVLGAGGDRDKGKRLLMGQAAREYADVVIVTDDNPRTEDPATIRAAVMEGAGPDAIEVPDRAEAILRGVDALQPGDALLIAGKGHETGQIVGQDVYPFDDSEQASVAVAALDGKI</sequence>
<evidence type="ECO:0000256" key="5">
    <source>
        <dbReference type="ARBA" id="ARBA00023306"/>
    </source>
</evidence>
<keyword evidence="3 7" id="KW-0133">Cell shape</keyword>
<dbReference type="Pfam" id="PF01225">
    <property type="entry name" value="Mur_ligase"/>
    <property type="match status" value="1"/>
</dbReference>
<dbReference type="PANTHER" id="PTHR23135">
    <property type="entry name" value="MUR LIGASE FAMILY MEMBER"/>
    <property type="match status" value="1"/>
</dbReference>
<reference evidence="12 13" key="1">
    <citation type="submission" date="2021-01" db="EMBL/GenBank/DDBJ databases">
        <title>Biogeographic distribution of Paracoccus.</title>
        <authorList>
            <person name="Hollensteiner J."/>
            <person name="Leineberger J."/>
            <person name="Brinkhoff T."/>
            <person name="Daniel R."/>
        </authorList>
    </citation>
    <scope>NUCLEOTIDE SEQUENCE [LARGE SCALE GENOMIC DNA]</scope>
    <source>
        <strain evidence="12 13">KCTC 22803</strain>
    </source>
</reference>
<evidence type="ECO:0000256" key="8">
    <source>
        <dbReference type="RuleBase" id="RU004135"/>
    </source>
</evidence>
<dbReference type="InterPro" id="IPR036565">
    <property type="entry name" value="Mur-like_cat_sf"/>
</dbReference>
<dbReference type="SUPFAM" id="SSF53623">
    <property type="entry name" value="MurD-like peptide ligases, catalytic domain"/>
    <property type="match status" value="1"/>
</dbReference>
<protein>
    <recommendedName>
        <fullName evidence="7">UDP-N-acetylmuramoyl-L-alanyl-D-glutamate--2,6-diaminopimelate ligase</fullName>
        <ecNumber evidence="7">6.3.2.13</ecNumber>
    </recommendedName>
    <alternativeName>
        <fullName evidence="7">Meso-A2pm-adding enzyme</fullName>
    </alternativeName>
    <alternativeName>
        <fullName evidence="7">Meso-diaminopimelate-adding enzyme</fullName>
    </alternativeName>
    <alternativeName>
        <fullName evidence="7">UDP-MurNAc-L-Ala-D-Glu:meso-diaminopimelate ligase</fullName>
    </alternativeName>
    <alternativeName>
        <fullName evidence="7">UDP-MurNAc-tripeptide synthetase</fullName>
    </alternativeName>
    <alternativeName>
        <fullName evidence="7">UDP-N-acetylmuramyl-tripeptide synthetase</fullName>
    </alternativeName>
</protein>
<dbReference type="EMBL" id="CP067136">
    <property type="protein sequence ID" value="WCR08861.1"/>
    <property type="molecule type" value="Genomic_DNA"/>
</dbReference>
<comment type="cofactor">
    <cofactor evidence="7">
        <name>Mg(2+)</name>
        <dbReference type="ChEBI" id="CHEBI:18420"/>
    </cofactor>
</comment>
<keyword evidence="13" id="KW-1185">Reference proteome</keyword>
<evidence type="ECO:0000256" key="2">
    <source>
        <dbReference type="ARBA" id="ARBA00022618"/>
    </source>
</evidence>
<dbReference type="NCBIfam" id="NF001124">
    <property type="entry name" value="PRK00139.1-2"/>
    <property type="match status" value="1"/>
</dbReference>
<dbReference type="HAMAP" id="MF_00208">
    <property type="entry name" value="MurE"/>
    <property type="match status" value="1"/>
</dbReference>
<organism evidence="12 13">
    <name type="scientific">Paracoccus fistulariae</name>
    <dbReference type="NCBI Taxonomy" id="658446"/>
    <lineage>
        <taxon>Bacteria</taxon>
        <taxon>Pseudomonadati</taxon>
        <taxon>Pseudomonadota</taxon>
        <taxon>Alphaproteobacteria</taxon>
        <taxon>Rhodobacterales</taxon>
        <taxon>Paracoccaceae</taxon>
        <taxon>Paracoccus</taxon>
    </lineage>
</organism>
<dbReference type="InterPro" id="IPR000713">
    <property type="entry name" value="Mur_ligase_N"/>
</dbReference>
<accession>A0ABY7SPV8</accession>
<feature type="binding site" evidence="7">
    <location>
        <begin position="156"/>
        <end position="157"/>
    </location>
    <ligand>
        <name>UDP-N-acetyl-alpha-D-muramoyl-L-alanyl-D-glutamate</name>
        <dbReference type="ChEBI" id="CHEBI:83900"/>
    </ligand>
</feature>
<evidence type="ECO:0000313" key="12">
    <source>
        <dbReference type="EMBL" id="WCR08861.1"/>
    </source>
</evidence>
<dbReference type="GO" id="GO:0008765">
    <property type="term" value="F:UDP-N-acetylmuramoylalanyl-D-glutamate-2,6-diaminopimelate ligase activity"/>
    <property type="evidence" value="ECO:0007669"/>
    <property type="project" value="UniProtKB-EC"/>
</dbReference>
<dbReference type="InterPro" id="IPR013221">
    <property type="entry name" value="Mur_ligase_cen"/>
</dbReference>
<feature type="domain" description="Mur ligase N-terminal catalytic" evidence="9">
    <location>
        <begin position="22"/>
        <end position="100"/>
    </location>
</feature>
<feature type="binding site" evidence="7">
    <location>
        <position position="388"/>
    </location>
    <ligand>
        <name>meso-2,6-diaminopimelate</name>
        <dbReference type="ChEBI" id="CHEBI:57791"/>
    </ligand>
</feature>
<keyword evidence="7" id="KW-0547">Nucleotide-binding</keyword>
<feature type="binding site" evidence="7">
    <location>
        <position position="183"/>
    </location>
    <ligand>
        <name>UDP-N-acetyl-alpha-D-muramoyl-L-alanyl-D-glutamate</name>
        <dbReference type="ChEBI" id="CHEBI:83900"/>
    </ligand>
</feature>
<feature type="domain" description="Mur ligase central" evidence="11">
    <location>
        <begin position="113"/>
        <end position="316"/>
    </location>
</feature>
<feature type="modified residue" description="N6-carboxylysine" evidence="7">
    <location>
        <position position="223"/>
    </location>
</feature>
<evidence type="ECO:0000256" key="1">
    <source>
        <dbReference type="ARBA" id="ARBA00005898"/>
    </source>
</evidence>
<comment type="caution">
    <text evidence="7">Lacks conserved residue(s) required for the propagation of feature annotation.</text>
</comment>
<evidence type="ECO:0000259" key="11">
    <source>
        <dbReference type="Pfam" id="PF08245"/>
    </source>
</evidence>
<dbReference type="Pfam" id="PF02875">
    <property type="entry name" value="Mur_ligase_C"/>
    <property type="match status" value="1"/>
</dbReference>
<gene>
    <name evidence="7" type="primary">murE</name>
    <name evidence="12" type="ORF">JHX87_08780</name>
</gene>
<keyword evidence="5 7" id="KW-0131">Cell cycle</keyword>
<feature type="binding site" evidence="7">
    <location>
        <position position="465"/>
    </location>
    <ligand>
        <name>meso-2,6-diaminopimelate</name>
        <dbReference type="ChEBI" id="CHEBI:57791"/>
    </ligand>
</feature>
<dbReference type="InterPro" id="IPR004101">
    <property type="entry name" value="Mur_ligase_C"/>
</dbReference>
<comment type="catalytic activity">
    <reaction evidence="7">
        <text>UDP-N-acetyl-alpha-D-muramoyl-L-alanyl-D-glutamate + meso-2,6-diaminopimelate + ATP = UDP-N-acetyl-alpha-D-muramoyl-L-alanyl-gamma-D-glutamyl-meso-2,6-diaminopimelate + ADP + phosphate + H(+)</text>
        <dbReference type="Rhea" id="RHEA:23676"/>
        <dbReference type="ChEBI" id="CHEBI:15378"/>
        <dbReference type="ChEBI" id="CHEBI:30616"/>
        <dbReference type="ChEBI" id="CHEBI:43474"/>
        <dbReference type="ChEBI" id="CHEBI:57791"/>
        <dbReference type="ChEBI" id="CHEBI:83900"/>
        <dbReference type="ChEBI" id="CHEBI:83905"/>
        <dbReference type="ChEBI" id="CHEBI:456216"/>
        <dbReference type="EC" id="6.3.2.13"/>
    </reaction>
</comment>
<keyword evidence="7" id="KW-0460">Magnesium</keyword>
<keyword evidence="7" id="KW-0067">ATP-binding</keyword>
<feature type="binding site" evidence="7">
    <location>
        <position position="189"/>
    </location>
    <ligand>
        <name>UDP-N-acetyl-alpha-D-muramoyl-L-alanyl-D-glutamate</name>
        <dbReference type="ChEBI" id="CHEBI:83900"/>
    </ligand>
</feature>
<comment type="subcellular location">
    <subcellularLocation>
        <location evidence="7 8">Cytoplasm</location>
    </subcellularLocation>
</comment>
<evidence type="ECO:0000256" key="3">
    <source>
        <dbReference type="ARBA" id="ARBA00022960"/>
    </source>
</evidence>
<dbReference type="Pfam" id="PF08245">
    <property type="entry name" value="Mur_ligase_M"/>
    <property type="match status" value="1"/>
</dbReference>
<comment type="PTM">
    <text evidence="7">Carboxylation is probably crucial for Mg(2+) binding and, consequently, for the gamma-phosphate positioning of ATP.</text>
</comment>
<evidence type="ECO:0000256" key="4">
    <source>
        <dbReference type="ARBA" id="ARBA00022984"/>
    </source>
</evidence>
<name>A0ABY7SPV8_9RHOB</name>
<dbReference type="Gene3D" id="3.90.190.20">
    <property type="entry name" value="Mur ligase, C-terminal domain"/>
    <property type="match status" value="1"/>
</dbReference>
<dbReference type="PANTHER" id="PTHR23135:SF4">
    <property type="entry name" value="UDP-N-ACETYLMURAMOYL-L-ALANYL-D-GLUTAMATE--2,6-DIAMINOPIMELATE LIGASE MURE HOMOLOG, CHLOROPLASTIC"/>
    <property type="match status" value="1"/>
</dbReference>
<feature type="binding site" evidence="7">
    <location>
        <position position="30"/>
    </location>
    <ligand>
        <name>UDP-N-acetyl-alpha-D-muramoyl-L-alanyl-D-glutamate</name>
        <dbReference type="ChEBI" id="CHEBI:83900"/>
    </ligand>
</feature>
<dbReference type="NCBIfam" id="TIGR01085">
    <property type="entry name" value="murE"/>
    <property type="match status" value="1"/>
</dbReference>
<evidence type="ECO:0000256" key="7">
    <source>
        <dbReference type="HAMAP-Rule" id="MF_00208"/>
    </source>
</evidence>
<keyword evidence="7" id="KW-0963">Cytoplasm</keyword>
<keyword evidence="7 12" id="KW-0436">Ligase</keyword>
<dbReference type="RefSeq" id="WP_271886551.1">
    <property type="nucleotide sequence ID" value="NZ_CP067136.1"/>
</dbReference>
<dbReference type="SUPFAM" id="SSF63418">
    <property type="entry name" value="MurE/MurF N-terminal domain"/>
    <property type="match status" value="1"/>
</dbReference>
<evidence type="ECO:0000259" key="10">
    <source>
        <dbReference type="Pfam" id="PF02875"/>
    </source>
</evidence>
<feature type="binding site" evidence="7">
    <location>
        <begin position="412"/>
        <end position="415"/>
    </location>
    <ligand>
        <name>meso-2,6-diaminopimelate</name>
        <dbReference type="ChEBI" id="CHEBI:57791"/>
    </ligand>
</feature>
<evidence type="ECO:0000313" key="13">
    <source>
        <dbReference type="Proteomes" id="UP001219349"/>
    </source>
</evidence>
<evidence type="ECO:0000256" key="6">
    <source>
        <dbReference type="ARBA" id="ARBA00023316"/>
    </source>
</evidence>
<keyword evidence="2 7" id="KW-0132">Cell division</keyword>
<feature type="binding site" evidence="7">
    <location>
        <position position="28"/>
    </location>
    <ligand>
        <name>UDP-N-acetyl-alpha-D-muramoyl-L-alanyl-D-glutamate</name>
        <dbReference type="ChEBI" id="CHEBI:83900"/>
    </ligand>
</feature>
<feature type="binding site" evidence="7">
    <location>
        <position position="461"/>
    </location>
    <ligand>
        <name>meso-2,6-diaminopimelate</name>
        <dbReference type="ChEBI" id="CHEBI:57791"/>
    </ligand>
</feature>
<dbReference type="InterPro" id="IPR036615">
    <property type="entry name" value="Mur_ligase_C_dom_sf"/>
</dbReference>
<feature type="short sequence motif" description="Meso-diaminopimelate recognition motif" evidence="7">
    <location>
        <begin position="412"/>
        <end position="415"/>
    </location>
</feature>
<dbReference type="InterPro" id="IPR035911">
    <property type="entry name" value="MurE/MurF_N"/>
</dbReference>
<comment type="similarity">
    <text evidence="1 7">Belongs to the MurCDEF family. MurE subfamily.</text>
</comment>
<keyword evidence="4 7" id="KW-0573">Peptidoglycan synthesis</keyword>
<dbReference type="NCBIfam" id="NF001126">
    <property type="entry name" value="PRK00139.1-4"/>
    <property type="match status" value="1"/>
</dbReference>
<comment type="function">
    <text evidence="7">Catalyzes the addition of meso-diaminopimelic acid to the nucleotide precursor UDP-N-acetylmuramoyl-L-alanyl-D-glutamate (UMAG) in the biosynthesis of bacterial cell-wall peptidoglycan.</text>
</comment>
<feature type="binding site" evidence="7">
    <location>
        <begin position="115"/>
        <end position="121"/>
    </location>
    <ligand>
        <name>ATP</name>
        <dbReference type="ChEBI" id="CHEBI:30616"/>
    </ligand>
</feature>
<dbReference type="SUPFAM" id="SSF53244">
    <property type="entry name" value="MurD-like peptide ligases, peptide-binding domain"/>
    <property type="match status" value="1"/>
</dbReference>
<dbReference type="EC" id="6.3.2.13" evidence="7"/>
<dbReference type="InterPro" id="IPR005761">
    <property type="entry name" value="UDP-N-AcMur-Glu-dNH2Pim_ligase"/>
</dbReference>
<comment type="pathway">
    <text evidence="7 8">Cell wall biogenesis; peptidoglycan biosynthesis.</text>
</comment>
<dbReference type="Gene3D" id="3.40.1390.10">
    <property type="entry name" value="MurE/MurF, N-terminal domain"/>
    <property type="match status" value="1"/>
</dbReference>
<dbReference type="Gene3D" id="3.40.1190.10">
    <property type="entry name" value="Mur-like, catalytic domain"/>
    <property type="match status" value="1"/>
</dbReference>
<feature type="binding site" evidence="7">
    <location>
        <position position="191"/>
    </location>
    <ligand>
        <name>UDP-N-acetyl-alpha-D-muramoyl-L-alanyl-D-glutamate</name>
        <dbReference type="ChEBI" id="CHEBI:83900"/>
    </ligand>
</feature>
<dbReference type="Proteomes" id="UP001219349">
    <property type="component" value="Chromosome"/>
</dbReference>
<feature type="domain" description="Mur ligase C-terminal" evidence="10">
    <location>
        <begin position="338"/>
        <end position="463"/>
    </location>
</feature>
<proteinExistence type="inferred from homology"/>
<keyword evidence="6 7" id="KW-0961">Cell wall biogenesis/degradation</keyword>
<evidence type="ECO:0000259" key="9">
    <source>
        <dbReference type="Pfam" id="PF01225"/>
    </source>
</evidence>